<accession>A0A7W8G7H8</accession>
<gene>
    <name evidence="2" type="ORF">HNP76_000584</name>
</gene>
<dbReference type="EMBL" id="JACHFQ010000002">
    <property type="protein sequence ID" value="MBB5225240.1"/>
    <property type="molecule type" value="Genomic_DNA"/>
</dbReference>
<evidence type="ECO:0000256" key="1">
    <source>
        <dbReference type="SAM" id="SignalP"/>
    </source>
</evidence>
<comment type="caution">
    <text evidence="2">The sequence shown here is derived from an EMBL/GenBank/DDBJ whole genome shotgun (WGS) entry which is preliminary data.</text>
</comment>
<dbReference type="AlphaFoldDB" id="A0A7W8G7H8"/>
<sequence length="403" mass="44879">MKNKFILSLLMFFFSLQIFASSSQTEKNFIKASLSEKIKIIENLKEKDLVPVTQKALDFSIENAAILKEDKDLTSLALACVLVLPSDQESAKNLTSSDLQLFSEKFMTIFKLFKNPELRRAIMKNLEFYSGSDQSLTVSFLNDYLSSAYKANESEKNILEEAIITIGKIGDNESLSIIYNVWVSKIWDKYHDSIDEALVSLSQDSFGDAIRIISSSKIEDIAHYFKILKKSDKISENSLCQIAENALLIAINNVENLSAKSKDSEKAFVGFQLDAQEVLTAHKWSHASSAINSNILLAKKAYDKGTMDEKDFVKLIKSSVQIPSHDLAQTLTDMLSECNGKVEKASSDAKIEMPAKSVVLALITALGELGDKTAFDTLLSVTYLSYPLEVVDEAKKSLQALNW</sequence>
<dbReference type="Proteomes" id="UP000518887">
    <property type="component" value="Unassembled WGS sequence"/>
</dbReference>
<protein>
    <submittedName>
        <fullName evidence="2">Uncharacterized protein</fullName>
    </submittedName>
</protein>
<reference evidence="2 3" key="1">
    <citation type="submission" date="2020-08" db="EMBL/GenBank/DDBJ databases">
        <title>Genomic Encyclopedia of Type Strains, Phase IV (KMG-IV): sequencing the most valuable type-strain genomes for metagenomic binning, comparative biology and taxonomic classification.</title>
        <authorList>
            <person name="Goeker M."/>
        </authorList>
    </citation>
    <scope>NUCLEOTIDE SEQUENCE [LARGE SCALE GENOMIC DNA]</scope>
    <source>
        <strain evidence="2 3">DSM 103462</strain>
    </source>
</reference>
<proteinExistence type="predicted"/>
<dbReference type="RefSeq" id="WP_184657330.1">
    <property type="nucleotide sequence ID" value="NZ_CP031518.1"/>
</dbReference>
<feature type="chain" id="PRO_5031379405" evidence="1">
    <location>
        <begin position="21"/>
        <end position="403"/>
    </location>
</feature>
<evidence type="ECO:0000313" key="2">
    <source>
        <dbReference type="EMBL" id="MBB5225240.1"/>
    </source>
</evidence>
<name>A0A7W8G7H8_9SPIR</name>
<organism evidence="2 3">
    <name type="scientific">Treponema ruminis</name>
    <dbReference type="NCBI Taxonomy" id="744515"/>
    <lineage>
        <taxon>Bacteria</taxon>
        <taxon>Pseudomonadati</taxon>
        <taxon>Spirochaetota</taxon>
        <taxon>Spirochaetia</taxon>
        <taxon>Spirochaetales</taxon>
        <taxon>Treponemataceae</taxon>
        <taxon>Treponema</taxon>
    </lineage>
</organism>
<evidence type="ECO:0000313" key="3">
    <source>
        <dbReference type="Proteomes" id="UP000518887"/>
    </source>
</evidence>
<keyword evidence="3" id="KW-1185">Reference proteome</keyword>
<feature type="signal peptide" evidence="1">
    <location>
        <begin position="1"/>
        <end position="20"/>
    </location>
</feature>
<keyword evidence="1" id="KW-0732">Signal</keyword>